<proteinExistence type="predicted"/>
<sequence length="148" mass="16857">MKRLVFGLIAFIALTNTVNSQTTESRGSRAVWPYGCRVWTIGINIGVFSATSEVTLCCVPTNWRIPSISCTEVTSKSSNSNSSVYQYVMIDEIEKNINKKIETDKIEVSNEKLIETEDGSYNLVKDIYSIELNDRKERFIKLKFEKIN</sequence>
<organism evidence="1 2">
    <name type="scientific">Flavobacterium macrobrachii</name>
    <dbReference type="NCBI Taxonomy" id="591204"/>
    <lineage>
        <taxon>Bacteria</taxon>
        <taxon>Pseudomonadati</taxon>
        <taxon>Bacteroidota</taxon>
        <taxon>Flavobacteriia</taxon>
        <taxon>Flavobacteriales</taxon>
        <taxon>Flavobacteriaceae</taxon>
        <taxon>Flavobacterium</taxon>
    </lineage>
</organism>
<comment type="caution">
    <text evidence="1">The sequence shown here is derived from an EMBL/GenBank/DDBJ whole genome shotgun (WGS) entry which is preliminary data.</text>
</comment>
<dbReference type="EMBL" id="JACSOD020000507">
    <property type="protein sequence ID" value="MBM6500727.1"/>
    <property type="molecule type" value="Genomic_DNA"/>
</dbReference>
<keyword evidence="2" id="KW-1185">Reference proteome</keyword>
<gene>
    <name evidence="1" type="ORF">H9X54_015665</name>
</gene>
<protein>
    <submittedName>
        <fullName evidence="1">Uncharacterized protein</fullName>
    </submittedName>
</protein>
<name>A0ABS2D2S9_9FLAO</name>
<reference evidence="1 2" key="1">
    <citation type="submission" date="2021-02" db="EMBL/GenBank/DDBJ databases">
        <authorList>
            <person name="Jung H.S."/>
            <person name="Chun B.H."/>
            <person name="Jeon C.O."/>
        </authorList>
    </citation>
    <scope>NUCLEOTIDE SEQUENCE [LARGE SCALE GENOMIC DNA]</scope>
    <source>
        <strain evidence="1 2">LMG 25203</strain>
    </source>
</reference>
<evidence type="ECO:0000313" key="1">
    <source>
        <dbReference type="EMBL" id="MBM6500727.1"/>
    </source>
</evidence>
<dbReference type="RefSeq" id="WP_187656193.1">
    <property type="nucleotide sequence ID" value="NZ_JACSOD020000507.1"/>
</dbReference>
<dbReference type="Proteomes" id="UP000759529">
    <property type="component" value="Unassembled WGS sequence"/>
</dbReference>
<evidence type="ECO:0000313" key="2">
    <source>
        <dbReference type="Proteomes" id="UP000759529"/>
    </source>
</evidence>
<accession>A0ABS2D2S9</accession>